<proteinExistence type="predicted"/>
<dbReference type="InterPro" id="IPR001119">
    <property type="entry name" value="SLH_dom"/>
</dbReference>
<evidence type="ECO:0000259" key="2">
    <source>
        <dbReference type="PROSITE" id="PS51272"/>
    </source>
</evidence>
<dbReference type="AlphaFoldDB" id="A0A7G5C120"/>
<dbReference type="PROSITE" id="PS51272">
    <property type="entry name" value="SLH"/>
    <property type="match status" value="1"/>
</dbReference>
<feature type="domain" description="SLH" evidence="2">
    <location>
        <begin position="88"/>
        <end position="151"/>
    </location>
</feature>
<name>A0A7G5C120_9BACL</name>
<evidence type="ECO:0000313" key="3">
    <source>
        <dbReference type="EMBL" id="QMV42904.1"/>
    </source>
</evidence>
<gene>
    <name evidence="3" type="ORF">FPL14_18225</name>
</gene>
<protein>
    <submittedName>
        <fullName evidence="3">S-layer homology domain-containing protein</fullName>
    </submittedName>
</protein>
<accession>A0A7G5C120</accession>
<evidence type="ECO:0000313" key="4">
    <source>
        <dbReference type="Proteomes" id="UP000515679"/>
    </source>
</evidence>
<dbReference type="Proteomes" id="UP000515679">
    <property type="component" value="Chromosome"/>
</dbReference>
<organism evidence="3 4">
    <name type="scientific">Cohnella cholangitidis</name>
    <dbReference type="NCBI Taxonomy" id="2598458"/>
    <lineage>
        <taxon>Bacteria</taxon>
        <taxon>Bacillati</taxon>
        <taxon>Bacillota</taxon>
        <taxon>Bacilli</taxon>
        <taxon>Bacillales</taxon>
        <taxon>Paenibacillaceae</taxon>
        <taxon>Cohnella</taxon>
    </lineage>
</organism>
<dbReference type="Pfam" id="PF00395">
    <property type="entry name" value="SLH"/>
    <property type="match status" value="2"/>
</dbReference>
<feature type="signal peptide" evidence="1">
    <location>
        <begin position="1"/>
        <end position="26"/>
    </location>
</feature>
<feature type="chain" id="PRO_5029009547" evidence="1">
    <location>
        <begin position="27"/>
        <end position="492"/>
    </location>
</feature>
<dbReference type="KEGG" id="cchl:FPL14_18225"/>
<dbReference type="EMBL" id="CP041969">
    <property type="protein sequence ID" value="QMV42904.1"/>
    <property type="molecule type" value="Genomic_DNA"/>
</dbReference>
<dbReference type="RefSeq" id="WP_182299133.1">
    <property type="nucleotide sequence ID" value="NZ_CP041969.1"/>
</dbReference>
<sequence length="492" mass="51976">MKINKKIPALALVAAMGATVAGQAFAAEAVTTNAASVANSEAAMNELVKQGVLNGYGTQGLKPEQQASRAELAKIVKLAFKLELGNAAAKSFADVPSGAWHSPYINVVSGLGIMNGTSASAFKPTAPVMQAQLALVVSRITKIDMATVTSWLPQYSPLAVVTRGEIARVVVAAQEALVNAPVKVMSVKSLSKIAVELVLSKPIAEEEANLDLAKQNLTFNNDLKIVNVPRLKSGSTSTYIVPVTTQKAATTYTFSYKGKAAGSFTSSQENIRMDSVRSVTSDTFEVESLITDGVTDYGNVIKAYAGGRGSQAFALDENNRYNGQTYQIISSLRDRSVTITPQGGEPIVAAYVPFTQATDGRQAAKFRLPSGQTLKAGTSYTVAADWFVLKNPTFVAREAAPLVIKSAKSLSATSLEVTLAADPKDELFAGRSVTLKADDGTELSAQYKFQSRKGAAGMFDVLNGGQLQADKEYTVIPIGDWATVAQAVNLGR</sequence>
<reference evidence="3 4" key="1">
    <citation type="submission" date="2019-07" db="EMBL/GenBank/DDBJ databases">
        <authorList>
            <person name="Kim J.K."/>
            <person name="Cheong H.-M."/>
            <person name="Choi Y."/>
            <person name="Hwang K.J."/>
            <person name="Lee S."/>
            <person name="Choi C."/>
        </authorList>
    </citation>
    <scope>NUCLEOTIDE SEQUENCE [LARGE SCALE GENOMIC DNA]</scope>
    <source>
        <strain evidence="3 4">KS 22</strain>
    </source>
</reference>
<keyword evidence="1" id="KW-0732">Signal</keyword>
<keyword evidence="4" id="KW-1185">Reference proteome</keyword>
<evidence type="ECO:0000256" key="1">
    <source>
        <dbReference type="SAM" id="SignalP"/>
    </source>
</evidence>